<protein>
    <submittedName>
        <fullName evidence="1">Stage III sporulation protein AF</fullName>
    </submittedName>
</protein>
<comment type="caution">
    <text evidence="1">The sequence shown here is derived from an EMBL/GenBank/DDBJ whole genome shotgun (WGS) entry which is preliminary data.</text>
</comment>
<accession>A0A9D2H1G9</accession>
<reference evidence="1" key="2">
    <citation type="submission" date="2021-04" db="EMBL/GenBank/DDBJ databases">
        <authorList>
            <person name="Gilroy R."/>
        </authorList>
    </citation>
    <scope>NUCLEOTIDE SEQUENCE</scope>
    <source>
        <strain evidence="1">CHK156-179</strain>
    </source>
</reference>
<gene>
    <name evidence="1" type="ORF">H9797_00315</name>
</gene>
<reference evidence="1" key="1">
    <citation type="journal article" date="2021" name="PeerJ">
        <title>Extensive microbial diversity within the chicken gut microbiome revealed by metagenomics and culture.</title>
        <authorList>
            <person name="Gilroy R."/>
            <person name="Ravi A."/>
            <person name="Getino M."/>
            <person name="Pursley I."/>
            <person name="Horton D.L."/>
            <person name="Alikhan N.F."/>
            <person name="Baker D."/>
            <person name="Gharbi K."/>
            <person name="Hall N."/>
            <person name="Watson M."/>
            <person name="Adriaenssens E.M."/>
            <person name="Foster-Nyarko E."/>
            <person name="Jarju S."/>
            <person name="Secka A."/>
            <person name="Antonio M."/>
            <person name="Oren A."/>
            <person name="Chaudhuri R.R."/>
            <person name="La Ragione R."/>
            <person name="Hildebrand F."/>
            <person name="Pallen M.J."/>
        </authorList>
    </citation>
    <scope>NUCLEOTIDE SEQUENCE</scope>
    <source>
        <strain evidence="1">CHK156-179</strain>
    </source>
</reference>
<sequence length="152" mass="16612">MQAYILSVAGAVLLSAVVSLILPEGKLAPLIRGMTKLITLVLLVSPLISLLRGEVFFSDGETVAEDEDFLLSCTQRVEENDEQAIAAWLEEEFGVSAFSEVQLETDGSYSAKAVTVRITDFGIYGEEEHIDISLRIEEKLETLFGCPVEVLS</sequence>
<evidence type="ECO:0000313" key="2">
    <source>
        <dbReference type="Proteomes" id="UP000824221"/>
    </source>
</evidence>
<name>A0A9D2H1G9_9FIRM</name>
<organism evidence="1 2">
    <name type="scientific">Candidatus Gallimonas gallistercoris</name>
    <dbReference type="NCBI Taxonomy" id="2838602"/>
    <lineage>
        <taxon>Bacteria</taxon>
        <taxon>Bacillati</taxon>
        <taxon>Bacillota</taxon>
        <taxon>Clostridia</taxon>
        <taxon>Candidatus Gallimonas</taxon>
    </lineage>
</organism>
<evidence type="ECO:0000313" key="1">
    <source>
        <dbReference type="EMBL" id="HJA01810.1"/>
    </source>
</evidence>
<dbReference type="EMBL" id="DXAJ01000006">
    <property type="protein sequence ID" value="HJA01810.1"/>
    <property type="molecule type" value="Genomic_DNA"/>
</dbReference>
<proteinExistence type="predicted"/>
<dbReference type="AlphaFoldDB" id="A0A9D2H1G9"/>
<dbReference type="Proteomes" id="UP000824221">
    <property type="component" value="Unassembled WGS sequence"/>
</dbReference>